<evidence type="ECO:0000313" key="2">
    <source>
        <dbReference type="Proteomes" id="UP001195483"/>
    </source>
</evidence>
<dbReference type="EMBL" id="JAEAOA010001321">
    <property type="protein sequence ID" value="KAK3595228.1"/>
    <property type="molecule type" value="Genomic_DNA"/>
</dbReference>
<reference evidence="1" key="2">
    <citation type="journal article" date="2021" name="Genome Biol. Evol.">
        <title>Developing a high-quality reference genome for a parasitic bivalve with doubly uniparental inheritance (Bivalvia: Unionida).</title>
        <authorList>
            <person name="Smith C.H."/>
        </authorList>
    </citation>
    <scope>NUCLEOTIDE SEQUENCE</scope>
    <source>
        <strain evidence="1">CHS0354</strain>
        <tissue evidence="1">Mantle</tissue>
    </source>
</reference>
<gene>
    <name evidence="1" type="ORF">CHS0354_021543</name>
</gene>
<sequence>MTSMHASQLSRPEEIIRMALKSILKNLPPKRHNFVLVESNCSHKCQNFFFSFLYGNLPKALQKVEFSNVFGISNFVDTIIDSWQWKSVFVTLFTFLYSNHSYCALYIVQ</sequence>
<organism evidence="1 2">
    <name type="scientific">Potamilus streckersoni</name>
    <dbReference type="NCBI Taxonomy" id="2493646"/>
    <lineage>
        <taxon>Eukaryota</taxon>
        <taxon>Metazoa</taxon>
        <taxon>Spiralia</taxon>
        <taxon>Lophotrochozoa</taxon>
        <taxon>Mollusca</taxon>
        <taxon>Bivalvia</taxon>
        <taxon>Autobranchia</taxon>
        <taxon>Heteroconchia</taxon>
        <taxon>Palaeoheterodonta</taxon>
        <taxon>Unionida</taxon>
        <taxon>Unionoidea</taxon>
        <taxon>Unionidae</taxon>
        <taxon>Ambleminae</taxon>
        <taxon>Lampsilini</taxon>
        <taxon>Potamilus</taxon>
    </lineage>
</organism>
<accession>A0AAE0VYD7</accession>
<reference evidence="1" key="3">
    <citation type="submission" date="2023-05" db="EMBL/GenBank/DDBJ databases">
        <authorList>
            <person name="Smith C.H."/>
        </authorList>
    </citation>
    <scope>NUCLEOTIDE SEQUENCE</scope>
    <source>
        <strain evidence="1">CHS0354</strain>
        <tissue evidence="1">Mantle</tissue>
    </source>
</reference>
<keyword evidence="2" id="KW-1185">Reference proteome</keyword>
<dbReference type="Proteomes" id="UP001195483">
    <property type="component" value="Unassembled WGS sequence"/>
</dbReference>
<comment type="caution">
    <text evidence="1">The sequence shown here is derived from an EMBL/GenBank/DDBJ whole genome shotgun (WGS) entry which is preliminary data.</text>
</comment>
<protein>
    <submittedName>
        <fullName evidence="1">Uncharacterized protein</fullName>
    </submittedName>
</protein>
<proteinExistence type="predicted"/>
<evidence type="ECO:0000313" key="1">
    <source>
        <dbReference type="EMBL" id="KAK3595228.1"/>
    </source>
</evidence>
<dbReference type="AlphaFoldDB" id="A0AAE0VYD7"/>
<name>A0AAE0VYD7_9BIVA</name>
<reference evidence="1" key="1">
    <citation type="journal article" date="2021" name="Genome Biol. Evol.">
        <title>A High-Quality Reference Genome for a Parasitic Bivalve with Doubly Uniparental Inheritance (Bivalvia: Unionida).</title>
        <authorList>
            <person name="Smith C.H."/>
        </authorList>
    </citation>
    <scope>NUCLEOTIDE SEQUENCE</scope>
    <source>
        <strain evidence="1">CHS0354</strain>
    </source>
</reference>